<evidence type="ECO:0000313" key="6">
    <source>
        <dbReference type="EMBL" id="SVC32008.1"/>
    </source>
</evidence>
<comment type="cofactor">
    <cofactor evidence="1">
        <name>FAD</name>
        <dbReference type="ChEBI" id="CHEBI:57692"/>
    </cofactor>
</comment>
<reference evidence="6" key="1">
    <citation type="submission" date="2018-05" db="EMBL/GenBank/DDBJ databases">
        <authorList>
            <person name="Lanie J.A."/>
            <person name="Ng W.-L."/>
            <person name="Kazmierczak K.M."/>
            <person name="Andrzejewski T.M."/>
            <person name="Davidsen T.M."/>
            <person name="Wayne K.J."/>
            <person name="Tettelin H."/>
            <person name="Glass J.I."/>
            <person name="Rusch D."/>
            <person name="Podicherti R."/>
            <person name="Tsui H.-C.T."/>
            <person name="Winkler M.E."/>
        </authorList>
    </citation>
    <scope>NUCLEOTIDE SEQUENCE</scope>
</reference>
<evidence type="ECO:0000256" key="4">
    <source>
        <dbReference type="ARBA" id="ARBA00022827"/>
    </source>
</evidence>
<gene>
    <name evidence="6" type="ORF">METZ01_LOCUS284862</name>
</gene>
<organism evidence="6">
    <name type="scientific">marine metagenome</name>
    <dbReference type="NCBI Taxonomy" id="408172"/>
    <lineage>
        <taxon>unclassified sequences</taxon>
        <taxon>metagenomes</taxon>
        <taxon>ecological metagenomes</taxon>
    </lineage>
</organism>
<dbReference type="InterPro" id="IPR012132">
    <property type="entry name" value="GMC_OxRdtase"/>
</dbReference>
<dbReference type="PANTHER" id="PTHR11552:SF147">
    <property type="entry name" value="CHOLINE DEHYDROGENASE, MITOCHONDRIAL"/>
    <property type="match status" value="1"/>
</dbReference>
<dbReference type="InterPro" id="IPR036188">
    <property type="entry name" value="FAD/NAD-bd_sf"/>
</dbReference>
<accession>A0A382L4W8</accession>
<dbReference type="GO" id="GO:0050660">
    <property type="term" value="F:flavin adenine dinucleotide binding"/>
    <property type="evidence" value="ECO:0007669"/>
    <property type="project" value="InterPro"/>
</dbReference>
<name>A0A382L4W8_9ZZZZ</name>
<evidence type="ECO:0000256" key="3">
    <source>
        <dbReference type="ARBA" id="ARBA00022630"/>
    </source>
</evidence>
<proteinExistence type="inferred from homology"/>
<dbReference type="PANTHER" id="PTHR11552">
    <property type="entry name" value="GLUCOSE-METHANOL-CHOLINE GMC OXIDOREDUCTASE"/>
    <property type="match status" value="1"/>
</dbReference>
<dbReference type="GO" id="GO:0016614">
    <property type="term" value="F:oxidoreductase activity, acting on CH-OH group of donors"/>
    <property type="evidence" value="ECO:0007669"/>
    <property type="project" value="InterPro"/>
</dbReference>
<dbReference type="Gene3D" id="3.50.50.60">
    <property type="entry name" value="FAD/NAD(P)-binding domain"/>
    <property type="match status" value="1"/>
</dbReference>
<evidence type="ECO:0000256" key="1">
    <source>
        <dbReference type="ARBA" id="ARBA00001974"/>
    </source>
</evidence>
<dbReference type="InterPro" id="IPR000172">
    <property type="entry name" value="GMC_OxRdtase_N"/>
</dbReference>
<dbReference type="Pfam" id="PF00732">
    <property type="entry name" value="GMC_oxred_N"/>
    <property type="match status" value="1"/>
</dbReference>
<comment type="similarity">
    <text evidence="2">Belongs to the GMC oxidoreductase family.</text>
</comment>
<evidence type="ECO:0000256" key="2">
    <source>
        <dbReference type="ARBA" id="ARBA00010790"/>
    </source>
</evidence>
<evidence type="ECO:0000259" key="5">
    <source>
        <dbReference type="Pfam" id="PF00732"/>
    </source>
</evidence>
<sequence length="188" mass="20866">MMIYDTIIVGAGSAGSVLASRLTEQKEKSVLLLEAGPDYKDKIPDQIKYGVRPWYESYDPLSHTWGYEAIATPCRPEPFLLPRGKVTGGSSAINGQVWFRGIPEDFDEWEKAGNSGWSYLEVLPYFRQSETDLDFIGDDFHGSQGPIPVRRYGEQDLLPSPKAFLEACVAAGYPRTEDMNHPDSTGVG</sequence>
<dbReference type="EMBL" id="UINC01084926">
    <property type="protein sequence ID" value="SVC32008.1"/>
    <property type="molecule type" value="Genomic_DNA"/>
</dbReference>
<feature type="domain" description="Glucose-methanol-choline oxidoreductase N-terminal" evidence="5">
    <location>
        <begin position="4"/>
        <end position="187"/>
    </location>
</feature>
<dbReference type="SUPFAM" id="SSF51905">
    <property type="entry name" value="FAD/NAD(P)-binding domain"/>
    <property type="match status" value="1"/>
</dbReference>
<dbReference type="Gene3D" id="3.30.410.40">
    <property type="match status" value="1"/>
</dbReference>
<feature type="non-terminal residue" evidence="6">
    <location>
        <position position="188"/>
    </location>
</feature>
<protein>
    <recommendedName>
        <fullName evidence="5">Glucose-methanol-choline oxidoreductase N-terminal domain-containing protein</fullName>
    </recommendedName>
</protein>
<keyword evidence="3" id="KW-0285">Flavoprotein</keyword>
<keyword evidence="4" id="KW-0274">FAD</keyword>
<dbReference type="AlphaFoldDB" id="A0A382L4W8"/>